<protein>
    <recommendedName>
        <fullName evidence="3">JAB domain-containing protein</fullName>
    </recommendedName>
</protein>
<name>A0ABP8N484_9BACT</name>
<comment type="caution">
    <text evidence="1">The sequence shown here is derived from an EMBL/GenBank/DDBJ whole genome shotgun (WGS) entry which is preliminary data.</text>
</comment>
<evidence type="ECO:0000313" key="1">
    <source>
        <dbReference type="EMBL" id="GAA4459323.1"/>
    </source>
</evidence>
<evidence type="ECO:0008006" key="3">
    <source>
        <dbReference type="Google" id="ProtNLM"/>
    </source>
</evidence>
<reference evidence="2" key="1">
    <citation type="journal article" date="2019" name="Int. J. Syst. Evol. Microbiol.">
        <title>The Global Catalogue of Microorganisms (GCM) 10K type strain sequencing project: providing services to taxonomists for standard genome sequencing and annotation.</title>
        <authorList>
            <consortium name="The Broad Institute Genomics Platform"/>
            <consortium name="The Broad Institute Genome Sequencing Center for Infectious Disease"/>
            <person name="Wu L."/>
            <person name="Ma J."/>
        </authorList>
    </citation>
    <scope>NUCLEOTIDE SEQUENCE [LARGE SCALE GENOMIC DNA]</scope>
    <source>
        <strain evidence="2">JCM 17927</strain>
    </source>
</reference>
<accession>A0ABP8N484</accession>
<dbReference type="SUPFAM" id="SSF102712">
    <property type="entry name" value="JAB1/MPN domain"/>
    <property type="match status" value="1"/>
</dbReference>
<keyword evidence="2" id="KW-1185">Reference proteome</keyword>
<dbReference type="RefSeq" id="WP_345244963.1">
    <property type="nucleotide sequence ID" value="NZ_BAABHD010000031.1"/>
</dbReference>
<sequence length="200" mass="22386">MAGCRKINNYSVRGKAFTPVDSIQYLISNEVVATTQTVLKEYSHLQPASEGIVYWAGKKLENTCLITAVIAPDAMATPFNITIGHQANAKVVEFLCDTGLIHLGQVHTHPGKWVGHSLTDDRAAAFKCQGLLSIVVPDFCTNTMLPLIKCGIHRYENDAFMRLSKTYVNKHFAVTENSLEFVFQDFRVDYYEQVRLVNQA</sequence>
<proteinExistence type="predicted"/>
<dbReference type="Gene3D" id="3.40.140.10">
    <property type="entry name" value="Cytidine Deaminase, domain 2"/>
    <property type="match status" value="1"/>
</dbReference>
<organism evidence="1 2">
    <name type="scientific">Nibrella saemangeumensis</name>
    <dbReference type="NCBI Taxonomy" id="1084526"/>
    <lineage>
        <taxon>Bacteria</taxon>
        <taxon>Pseudomonadati</taxon>
        <taxon>Bacteroidota</taxon>
        <taxon>Cytophagia</taxon>
        <taxon>Cytophagales</taxon>
        <taxon>Spirosomataceae</taxon>
        <taxon>Nibrella</taxon>
    </lineage>
</organism>
<dbReference type="Proteomes" id="UP001501175">
    <property type="component" value="Unassembled WGS sequence"/>
</dbReference>
<dbReference type="EMBL" id="BAABHD010000031">
    <property type="protein sequence ID" value="GAA4459323.1"/>
    <property type="molecule type" value="Genomic_DNA"/>
</dbReference>
<evidence type="ECO:0000313" key="2">
    <source>
        <dbReference type="Proteomes" id="UP001501175"/>
    </source>
</evidence>
<gene>
    <name evidence="1" type="ORF">GCM10023189_32860</name>
</gene>